<accession>A0A4C1VR01</accession>
<evidence type="ECO:0000313" key="2">
    <source>
        <dbReference type="Proteomes" id="UP000299102"/>
    </source>
</evidence>
<dbReference type="OrthoDB" id="10017160at2759"/>
<comment type="caution">
    <text evidence="1">The sequence shown here is derived from an EMBL/GenBank/DDBJ whole genome shotgun (WGS) entry which is preliminary data.</text>
</comment>
<gene>
    <name evidence="1" type="ORF">EVAR_83954_1</name>
</gene>
<proteinExistence type="predicted"/>
<dbReference type="AlphaFoldDB" id="A0A4C1VR01"/>
<protein>
    <submittedName>
        <fullName evidence="1">Uncharacterized protein</fullName>
    </submittedName>
</protein>
<organism evidence="1 2">
    <name type="scientific">Eumeta variegata</name>
    <name type="common">Bagworm moth</name>
    <name type="synonym">Eumeta japonica</name>
    <dbReference type="NCBI Taxonomy" id="151549"/>
    <lineage>
        <taxon>Eukaryota</taxon>
        <taxon>Metazoa</taxon>
        <taxon>Ecdysozoa</taxon>
        <taxon>Arthropoda</taxon>
        <taxon>Hexapoda</taxon>
        <taxon>Insecta</taxon>
        <taxon>Pterygota</taxon>
        <taxon>Neoptera</taxon>
        <taxon>Endopterygota</taxon>
        <taxon>Lepidoptera</taxon>
        <taxon>Glossata</taxon>
        <taxon>Ditrysia</taxon>
        <taxon>Tineoidea</taxon>
        <taxon>Psychidae</taxon>
        <taxon>Oiketicinae</taxon>
        <taxon>Eumeta</taxon>
    </lineage>
</organism>
<evidence type="ECO:0000313" key="1">
    <source>
        <dbReference type="EMBL" id="GBP40264.1"/>
    </source>
</evidence>
<sequence>MQIVASTRVQEVLKLPIDSLQTSTCDIQYTEHIDSFALLAVRDETWIYCYTPEIKQQASAWVFEDDSTPTTLRQARSAAYFTLHVNRFIYELRKTFRVPHIVQRVALTPRYDAYSSALRRKSPALLLRSFSITQTHIK</sequence>
<keyword evidence="2" id="KW-1185">Reference proteome</keyword>
<name>A0A4C1VR01_EUMVA</name>
<dbReference type="EMBL" id="BGZK01000379">
    <property type="protein sequence ID" value="GBP40264.1"/>
    <property type="molecule type" value="Genomic_DNA"/>
</dbReference>
<dbReference type="Proteomes" id="UP000299102">
    <property type="component" value="Unassembled WGS sequence"/>
</dbReference>
<reference evidence="1 2" key="1">
    <citation type="journal article" date="2019" name="Commun. Biol.">
        <title>The bagworm genome reveals a unique fibroin gene that provides high tensile strength.</title>
        <authorList>
            <person name="Kono N."/>
            <person name="Nakamura H."/>
            <person name="Ohtoshi R."/>
            <person name="Tomita M."/>
            <person name="Numata K."/>
            <person name="Arakawa K."/>
        </authorList>
    </citation>
    <scope>NUCLEOTIDE SEQUENCE [LARGE SCALE GENOMIC DNA]</scope>
</reference>